<name>A0AAN8BCQ3_9TELE</name>
<dbReference type="EMBL" id="JAULUE010002062">
    <property type="protein sequence ID" value="KAK5882342.1"/>
    <property type="molecule type" value="Genomic_DNA"/>
</dbReference>
<reference evidence="1 2" key="1">
    <citation type="journal article" date="2023" name="Mol. Biol. Evol.">
        <title>Genomics of Secondarily Temperate Adaptation in the Only Non-Antarctic Icefish.</title>
        <authorList>
            <person name="Rivera-Colon A.G."/>
            <person name="Rayamajhi N."/>
            <person name="Minhas B.F."/>
            <person name="Madrigal G."/>
            <person name="Bilyk K.T."/>
            <person name="Yoon V."/>
            <person name="Hune M."/>
            <person name="Gregory S."/>
            <person name="Cheng C.H.C."/>
            <person name="Catchen J.M."/>
        </authorList>
    </citation>
    <scope>NUCLEOTIDE SEQUENCE [LARGE SCALE GENOMIC DNA]</scope>
    <source>
        <tissue evidence="1">Hepatocytes</tissue>
    </source>
</reference>
<keyword evidence="2" id="KW-1185">Reference proteome</keyword>
<gene>
    <name evidence="1" type="ORF">CesoFtcFv8_020939</name>
</gene>
<comment type="caution">
    <text evidence="1">The sequence shown here is derived from an EMBL/GenBank/DDBJ whole genome shotgun (WGS) entry which is preliminary data.</text>
</comment>
<organism evidence="1 2">
    <name type="scientific">Champsocephalus esox</name>
    <name type="common">pike icefish</name>
    <dbReference type="NCBI Taxonomy" id="159716"/>
    <lineage>
        <taxon>Eukaryota</taxon>
        <taxon>Metazoa</taxon>
        <taxon>Chordata</taxon>
        <taxon>Craniata</taxon>
        <taxon>Vertebrata</taxon>
        <taxon>Euteleostomi</taxon>
        <taxon>Actinopterygii</taxon>
        <taxon>Neopterygii</taxon>
        <taxon>Teleostei</taxon>
        <taxon>Neoteleostei</taxon>
        <taxon>Acanthomorphata</taxon>
        <taxon>Eupercaria</taxon>
        <taxon>Perciformes</taxon>
        <taxon>Notothenioidei</taxon>
        <taxon>Channichthyidae</taxon>
        <taxon>Champsocephalus</taxon>
    </lineage>
</organism>
<accession>A0AAN8BCQ3</accession>
<evidence type="ECO:0000313" key="2">
    <source>
        <dbReference type="Proteomes" id="UP001335648"/>
    </source>
</evidence>
<dbReference type="Proteomes" id="UP001335648">
    <property type="component" value="Unassembled WGS sequence"/>
</dbReference>
<evidence type="ECO:0000313" key="1">
    <source>
        <dbReference type="EMBL" id="KAK5882342.1"/>
    </source>
</evidence>
<dbReference type="AlphaFoldDB" id="A0AAN8BCQ3"/>
<proteinExistence type="predicted"/>
<protein>
    <submittedName>
        <fullName evidence="1">Uncharacterized protein</fullName>
    </submittedName>
</protein>
<sequence length="77" mass="8467">MGVWIRMESSMILALNGPKTALSALAVARSLTQTQLIFLQNPLRALSPLTSQHLRHTPLQPTNHMHVLRGLGWTVGS</sequence>